<evidence type="ECO:0000256" key="1">
    <source>
        <dbReference type="ARBA" id="ARBA00022574"/>
    </source>
</evidence>
<dbReference type="Proteomes" id="UP000193922">
    <property type="component" value="Unassembled WGS sequence"/>
</dbReference>
<gene>
    <name evidence="6" type="ORF">DL89DRAFT_6111</name>
</gene>
<dbReference type="PROSITE" id="PS50082">
    <property type="entry name" value="WD_REPEATS_2"/>
    <property type="match status" value="1"/>
</dbReference>
<reference evidence="6 7" key="1">
    <citation type="submission" date="2016-07" db="EMBL/GenBank/DDBJ databases">
        <title>Pervasive Adenine N6-methylation of Active Genes in Fungi.</title>
        <authorList>
            <consortium name="DOE Joint Genome Institute"/>
            <person name="Mondo S.J."/>
            <person name="Dannebaum R.O."/>
            <person name="Kuo R.C."/>
            <person name="Labutti K."/>
            <person name="Haridas S."/>
            <person name="Kuo A."/>
            <person name="Salamov A."/>
            <person name="Ahrendt S.R."/>
            <person name="Lipzen A."/>
            <person name="Sullivan W."/>
            <person name="Andreopoulos W.B."/>
            <person name="Clum A."/>
            <person name="Lindquist E."/>
            <person name="Daum C."/>
            <person name="Ramamoorthy G.K."/>
            <person name="Gryganskyi A."/>
            <person name="Culley D."/>
            <person name="Magnuson J.K."/>
            <person name="James T.Y."/>
            <person name="O'Malley M.A."/>
            <person name="Stajich J.E."/>
            <person name="Spatafora J.W."/>
            <person name="Visel A."/>
            <person name="Grigoriev I.V."/>
        </authorList>
    </citation>
    <scope>NUCLEOTIDE SEQUENCE [LARGE SCALE GENOMIC DNA]</scope>
    <source>
        <strain evidence="6 7">ATCC 12442</strain>
    </source>
</reference>
<name>A0A1Y1WJY5_9FUNG</name>
<evidence type="ECO:0000256" key="5">
    <source>
        <dbReference type="PROSITE-ProRule" id="PRU00221"/>
    </source>
</evidence>
<dbReference type="InterPro" id="IPR015943">
    <property type="entry name" value="WD40/YVTN_repeat-like_dom_sf"/>
</dbReference>
<accession>A0A1Y1WJY5</accession>
<dbReference type="Pfam" id="PF00400">
    <property type="entry name" value="WD40"/>
    <property type="match status" value="2"/>
</dbReference>
<evidence type="ECO:0000313" key="7">
    <source>
        <dbReference type="Proteomes" id="UP000193922"/>
    </source>
</evidence>
<proteinExistence type="inferred from homology"/>
<keyword evidence="1 5" id="KW-0853">WD repeat</keyword>
<dbReference type="EMBL" id="MCFD01000001">
    <property type="protein sequence ID" value="ORX73890.1"/>
    <property type="molecule type" value="Genomic_DNA"/>
</dbReference>
<dbReference type="Gene3D" id="2.130.10.10">
    <property type="entry name" value="YVTN repeat-like/Quinoprotein amine dehydrogenase"/>
    <property type="match status" value="2"/>
</dbReference>
<keyword evidence="7" id="KW-1185">Reference proteome</keyword>
<comment type="caution">
    <text evidence="6">The sequence shown here is derived from an EMBL/GenBank/DDBJ whole genome shotgun (WGS) entry which is preliminary data.</text>
</comment>
<dbReference type="STRING" id="61395.A0A1Y1WJY5"/>
<dbReference type="InterPro" id="IPR001680">
    <property type="entry name" value="WD40_rpt"/>
</dbReference>
<evidence type="ECO:0000313" key="6">
    <source>
        <dbReference type="EMBL" id="ORX73890.1"/>
    </source>
</evidence>
<dbReference type="RefSeq" id="XP_040747101.1">
    <property type="nucleotide sequence ID" value="XM_040891869.1"/>
</dbReference>
<organism evidence="6 7">
    <name type="scientific">Linderina pennispora</name>
    <dbReference type="NCBI Taxonomy" id="61395"/>
    <lineage>
        <taxon>Eukaryota</taxon>
        <taxon>Fungi</taxon>
        <taxon>Fungi incertae sedis</taxon>
        <taxon>Zoopagomycota</taxon>
        <taxon>Kickxellomycotina</taxon>
        <taxon>Kickxellomycetes</taxon>
        <taxon>Kickxellales</taxon>
        <taxon>Kickxellaceae</taxon>
        <taxon>Linderina</taxon>
    </lineage>
</organism>
<dbReference type="PANTHER" id="PTHR19854">
    <property type="entry name" value="TRANSDUCIN BETA-LIKE 3"/>
    <property type="match status" value="1"/>
</dbReference>
<dbReference type="SUPFAM" id="SSF50978">
    <property type="entry name" value="WD40 repeat-like"/>
    <property type="match status" value="1"/>
</dbReference>
<dbReference type="GeneID" id="63808517"/>
<evidence type="ECO:0000256" key="2">
    <source>
        <dbReference type="ARBA" id="ARBA00022737"/>
    </source>
</evidence>
<comment type="similarity">
    <text evidence="3">Belongs to the WD repeat ASA1 family.</text>
</comment>
<dbReference type="SMART" id="SM00320">
    <property type="entry name" value="WD40"/>
    <property type="match status" value="5"/>
</dbReference>
<evidence type="ECO:0000256" key="4">
    <source>
        <dbReference type="ARBA" id="ARBA00040563"/>
    </source>
</evidence>
<dbReference type="AlphaFoldDB" id="A0A1Y1WJY5"/>
<dbReference type="PROSITE" id="PS50294">
    <property type="entry name" value="WD_REPEATS_REGION"/>
    <property type="match status" value="1"/>
</dbReference>
<feature type="repeat" description="WD" evidence="5">
    <location>
        <begin position="8"/>
        <end position="41"/>
    </location>
</feature>
<evidence type="ECO:0000256" key="3">
    <source>
        <dbReference type="ARBA" id="ARBA00037931"/>
    </source>
</evidence>
<dbReference type="OrthoDB" id="7668193at2759"/>
<dbReference type="InterPro" id="IPR036322">
    <property type="entry name" value="WD40_repeat_dom_sf"/>
</dbReference>
<sequence>MAQPAFIFRAHTSPVNCARFFGDDRLMVSGDQSGQLIIWNMLLKRPLVNFTGAHGGSILAVCGISDSTVISQGRDNKLHIWRLHAGEFYATFDIATTLAIDSMSFCKFSHIQHQGATWIAGLEQAGEGKAFLYNLATETKIVADVGRRSHTDAGAREDSPMCLKLVPVDGDGDALGLVVGYESTTLQLFAVNVSKDQHAAVLKSTQETAHSEPIMSIDYDSDGKTVYTCSADSKICRYAINSAGFQVAQEPGTVKHSGLAEIRCFSLPKLVAAAGWDYALHLFDTDLKPYREIRFHRAALTSVDVSTLAKGSAESISSEMAQARWNERPQWLVVASQDHRISLWNLQDIL</sequence>
<dbReference type="PANTHER" id="PTHR19854:SF1">
    <property type="entry name" value="GUANINE NUCLEOTIDE-BINDING PROTEIN SUBUNIT BETA-LIKE PROTEIN 1"/>
    <property type="match status" value="1"/>
</dbReference>
<protein>
    <recommendedName>
        <fullName evidence="4">ASTRA-associated protein 1</fullName>
    </recommendedName>
</protein>
<keyword evidence="2" id="KW-0677">Repeat</keyword>